<organism evidence="3 4">
    <name type="scientific">Quercus lobata</name>
    <name type="common">Valley oak</name>
    <dbReference type="NCBI Taxonomy" id="97700"/>
    <lineage>
        <taxon>Eukaryota</taxon>
        <taxon>Viridiplantae</taxon>
        <taxon>Streptophyta</taxon>
        <taxon>Embryophyta</taxon>
        <taxon>Tracheophyta</taxon>
        <taxon>Spermatophyta</taxon>
        <taxon>Magnoliopsida</taxon>
        <taxon>eudicotyledons</taxon>
        <taxon>Gunneridae</taxon>
        <taxon>Pentapetalae</taxon>
        <taxon>rosids</taxon>
        <taxon>fabids</taxon>
        <taxon>Fagales</taxon>
        <taxon>Fagaceae</taxon>
        <taxon>Quercus</taxon>
    </lineage>
</organism>
<keyword evidence="1" id="KW-0175">Coiled coil</keyword>
<feature type="region of interest" description="Disordered" evidence="2">
    <location>
        <begin position="1"/>
        <end position="71"/>
    </location>
</feature>
<sequence length="405" mass="45167">MASLKLKPHSRYSSYDTRSSTSSHFSDPSSSTEQLNKLSSSSSSSKALVVKSSRPSDLSSHTKSKPSNPNLATMVKKFMEKKPSSSSSKAVKMVIPSDVIAEDLKKSVRKGTSFKGLHKKLFGAGNETAAFESKKKKEVKALTEVKENTRTLAMVLRSERELLGMNKEQEMEISQLKFMLEEKSTEVEKLKDLCLKQREEIKALKSAILFPDVLNSQLQGLLEKQNSELKQAKQLIPTLQRQVTSLTGQLQYLAEDLAERLTTILEQVKADKHSARACFQHHGSSPRTPIYDLEQASNSLDFSSGDPTTPGSPDDMFLKDVNPCLTPYCAKSKSKEFEATGYDSPDDEFLFENNMEIGFNSRVRKMSKSSDCCQNANTGSTMARAARRSDETKCTYGKQMHHKLF</sequence>
<protein>
    <submittedName>
        <fullName evidence="3">Uncharacterized protein</fullName>
    </submittedName>
</protein>
<dbReference type="EnsemblPlants" id="QL05p068304:mrna">
    <property type="protein sequence ID" value="QL05p068304:mrna"/>
    <property type="gene ID" value="QL05p068304"/>
</dbReference>
<dbReference type="EMBL" id="LRBV02000005">
    <property type="status" value="NOT_ANNOTATED_CDS"/>
    <property type="molecule type" value="Genomic_DNA"/>
</dbReference>
<dbReference type="OMA" id="SEESTGW"/>
<feature type="compositionally biased region" description="Basic residues" evidence="2">
    <location>
        <begin position="1"/>
        <end position="10"/>
    </location>
</feature>
<name>A0A7N2LR26_QUELO</name>
<evidence type="ECO:0000313" key="4">
    <source>
        <dbReference type="Proteomes" id="UP000594261"/>
    </source>
</evidence>
<dbReference type="Gramene" id="QL05p068304:mrna">
    <property type="protein sequence ID" value="QL05p068304:mrna"/>
    <property type="gene ID" value="QL05p068304"/>
</dbReference>
<keyword evidence="4" id="KW-1185">Reference proteome</keyword>
<feature type="compositionally biased region" description="Low complexity" evidence="2">
    <location>
        <begin position="11"/>
        <end position="53"/>
    </location>
</feature>
<accession>A0A7N2LR26</accession>
<reference evidence="3" key="2">
    <citation type="submission" date="2021-01" db="UniProtKB">
        <authorList>
            <consortium name="EnsemblPlants"/>
        </authorList>
    </citation>
    <scope>IDENTIFICATION</scope>
</reference>
<evidence type="ECO:0000256" key="1">
    <source>
        <dbReference type="SAM" id="Coils"/>
    </source>
</evidence>
<feature type="compositionally biased region" description="Polar residues" evidence="2">
    <location>
        <begin position="55"/>
        <end position="71"/>
    </location>
</feature>
<dbReference type="InParanoid" id="A0A7N2LR26"/>
<evidence type="ECO:0000313" key="3">
    <source>
        <dbReference type="EnsemblPlants" id="QL05p068304:mrna"/>
    </source>
</evidence>
<dbReference type="PANTHER" id="PTHR35493">
    <property type="entry name" value="STRUCTURAL MAINTENANCE OF CHROMOSOMES PROTEIN"/>
    <property type="match status" value="1"/>
</dbReference>
<dbReference type="PANTHER" id="PTHR35493:SF1">
    <property type="entry name" value="STRUCTURAL MAINTENANCE OF CHROMOSOMES PROTEIN"/>
    <property type="match status" value="1"/>
</dbReference>
<proteinExistence type="predicted"/>
<evidence type="ECO:0000256" key="2">
    <source>
        <dbReference type="SAM" id="MobiDB-lite"/>
    </source>
</evidence>
<dbReference type="AlphaFoldDB" id="A0A7N2LR26"/>
<reference evidence="3 4" key="1">
    <citation type="journal article" date="2016" name="G3 (Bethesda)">
        <title>First Draft Assembly and Annotation of the Genome of a California Endemic Oak Quercus lobata Nee (Fagaceae).</title>
        <authorList>
            <person name="Sork V.L."/>
            <person name="Fitz-Gibbon S.T."/>
            <person name="Puiu D."/>
            <person name="Crepeau M."/>
            <person name="Gugger P.F."/>
            <person name="Sherman R."/>
            <person name="Stevens K."/>
            <person name="Langley C.H."/>
            <person name="Pellegrini M."/>
            <person name="Salzberg S.L."/>
        </authorList>
    </citation>
    <scope>NUCLEOTIDE SEQUENCE [LARGE SCALE GENOMIC DNA]</scope>
    <source>
        <strain evidence="3 4">cv. SW786</strain>
    </source>
</reference>
<dbReference type="Proteomes" id="UP000594261">
    <property type="component" value="Chromosome 5"/>
</dbReference>
<feature type="coiled-coil region" evidence="1">
    <location>
        <begin position="166"/>
        <end position="242"/>
    </location>
</feature>
<dbReference type="FunCoup" id="A0A7N2LR26">
    <property type="interactions" value="395"/>
</dbReference>